<dbReference type="RefSeq" id="WP_191313069.1">
    <property type="nucleotide sequence ID" value="NZ_BNCL01000040.1"/>
</dbReference>
<dbReference type="EMBL" id="JAESHT010000037">
    <property type="protein sequence ID" value="MBL3675655.1"/>
    <property type="molecule type" value="Genomic_DNA"/>
</dbReference>
<name>A0ABS1SBN1_9RHOB</name>
<accession>A0ABS1SBN1</accession>
<evidence type="ECO:0000256" key="2">
    <source>
        <dbReference type="SAM" id="Phobius"/>
    </source>
</evidence>
<feature type="transmembrane region" description="Helical" evidence="2">
    <location>
        <begin position="406"/>
        <end position="427"/>
    </location>
</feature>
<reference evidence="3 4" key="1">
    <citation type="submission" date="2021-01" db="EMBL/GenBank/DDBJ databases">
        <title>011410 draft genome.</title>
        <authorList>
            <person name="Lang L."/>
        </authorList>
    </citation>
    <scope>NUCLEOTIDE SEQUENCE [LARGE SCALE GENOMIC DNA]</scope>
    <source>
        <strain evidence="3 4">KCTC 42845</strain>
    </source>
</reference>
<feature type="compositionally biased region" description="Basic and acidic residues" evidence="1">
    <location>
        <begin position="631"/>
        <end position="644"/>
    </location>
</feature>
<evidence type="ECO:0000256" key="1">
    <source>
        <dbReference type="SAM" id="MobiDB-lite"/>
    </source>
</evidence>
<feature type="transmembrane region" description="Helical" evidence="2">
    <location>
        <begin position="540"/>
        <end position="561"/>
    </location>
</feature>
<keyword evidence="2" id="KW-0812">Transmembrane</keyword>
<feature type="region of interest" description="Disordered" evidence="1">
    <location>
        <begin position="622"/>
        <end position="676"/>
    </location>
</feature>
<keyword evidence="2" id="KW-1133">Transmembrane helix</keyword>
<organism evidence="3 4">
    <name type="scientific">Paracoccus aerius</name>
    <dbReference type="NCBI Taxonomy" id="1915382"/>
    <lineage>
        <taxon>Bacteria</taxon>
        <taxon>Pseudomonadati</taxon>
        <taxon>Pseudomonadota</taxon>
        <taxon>Alphaproteobacteria</taxon>
        <taxon>Rhodobacterales</taxon>
        <taxon>Paracoccaceae</taxon>
        <taxon>Paracoccus</taxon>
    </lineage>
</organism>
<dbReference type="SUPFAM" id="SSF53850">
    <property type="entry name" value="Periplasmic binding protein-like II"/>
    <property type="match status" value="1"/>
</dbReference>
<gene>
    <name evidence="3" type="ORF">JL111_19495</name>
</gene>
<keyword evidence="2" id="KW-0472">Membrane</keyword>
<evidence type="ECO:0000313" key="4">
    <source>
        <dbReference type="Proteomes" id="UP000644749"/>
    </source>
</evidence>
<dbReference type="Proteomes" id="UP000644749">
    <property type="component" value="Unassembled WGS sequence"/>
</dbReference>
<feature type="transmembrane region" description="Helical" evidence="2">
    <location>
        <begin position="466"/>
        <end position="487"/>
    </location>
</feature>
<comment type="caution">
    <text evidence="3">The sequence shown here is derived from an EMBL/GenBank/DDBJ whole genome shotgun (WGS) entry which is preliminary data.</text>
</comment>
<dbReference type="Gene3D" id="3.40.190.10">
    <property type="entry name" value="Periplasmic binding protein-like II"/>
    <property type="match status" value="2"/>
</dbReference>
<feature type="transmembrane region" description="Helical" evidence="2">
    <location>
        <begin position="89"/>
        <end position="113"/>
    </location>
</feature>
<evidence type="ECO:0008006" key="5">
    <source>
        <dbReference type="Google" id="ProtNLM"/>
    </source>
</evidence>
<feature type="transmembrane region" description="Helical" evidence="2">
    <location>
        <begin position="37"/>
        <end position="54"/>
    </location>
</feature>
<sequence>MWPNGVPGSLWNYDRTVTGPSNERILPLSNSPVSGEFVLYFIIGLLVVWLYAWNRFNRRSYNPSPFDYEVLRELQPAQMRDTMLMHRAFMLYALIISLLYASFTFFGGLILKITNSMPSVGPVDIDQALLKSPQWPLMLAFGLTGLTQLIGPLDQLERSLRGHVHRSLGIPTRIREYTRQLIVQQLDEIHHEARELEGQDQATGTIASAINKLSSNHVTRLQQWAYDEIAQTYGVEDVLAKLILLWRMIDNLRNPRWPRENVRDEMRLLVSQQLQKATAAAIYLSELLGSLPNIEPAREDDQPHRTHQEQQLITAVESMERHLFEIGAIHAVYAQRDRDYRRVGDIKIRKSLEAVFLSEGYGPPVGQLICCALVLFVGYFASISMLNQKLITEMPVNFWTKGISATYETVRTLCIFVFPVLVAIYVSSSEPGEQGLMQSLAEDETIEQGKAATWPGSGSIMAASMWAGLTSLALMILVAMLFTWLVARNSEQFTELLLGRFNATGGTPNLAYFMAFVPLSTVVAASVVTARRLHKDPEHIAAMVLVAVVAALGMLIASVVIETKTSRCFEDRPECVADHFTDMVAAFIAVMFLSQKVTSGRVPSTAVIVVVMCLSINLGTPVHAQDSPDPEGPKQLKKAQHDQDPNIGSKNSPNGGLTPSGKLNTTTNQVGSPSETTIPSDFSIVVGFRTDAAPFSYLDNTGGIPRFQGYLADLCYEIFAGSRYKVTSVPVSVSTRFERLRPDESSKESDDRTTAQVLAIAPEDMVDVLCDPVTVRYDNISRWKNGIFSPIVFATGVTYLERTGSGATITSDVQIGYVRDTTASAVAKDICENMIANDRAAKCVKETVVREKNWVRCGAENKRNSSEEKKSSGLFQRFWSRLNSRSNNNDVYYFPCAFDNHNFLIEWFCSARSNNRLFYLGDREIILRKWQDYRALNPSCTAEVNAPLFTYEPYALLITKANPDLVQFVQRRVYQIFSDTSKARAMFAATFPEYQMSSSLAYLYLLNGVDEERALNSPDCDNPIDNCIEGVIMDGPPNR</sequence>
<proteinExistence type="predicted"/>
<evidence type="ECO:0000313" key="3">
    <source>
        <dbReference type="EMBL" id="MBL3675655.1"/>
    </source>
</evidence>
<protein>
    <recommendedName>
        <fullName evidence="5">Transporter substrate-binding domain-containing protein</fullName>
    </recommendedName>
</protein>
<feature type="transmembrane region" description="Helical" evidence="2">
    <location>
        <begin position="365"/>
        <end position="386"/>
    </location>
</feature>
<feature type="transmembrane region" description="Helical" evidence="2">
    <location>
        <begin position="510"/>
        <end position="528"/>
    </location>
</feature>
<feature type="compositionally biased region" description="Polar residues" evidence="1">
    <location>
        <begin position="646"/>
        <end position="676"/>
    </location>
</feature>
<keyword evidence="4" id="KW-1185">Reference proteome</keyword>